<dbReference type="InterPro" id="IPR029063">
    <property type="entry name" value="SAM-dependent_MTases_sf"/>
</dbReference>
<dbReference type="InParanoid" id="A0A3M0CHS1"/>
<evidence type="ECO:0000313" key="7">
    <source>
        <dbReference type="Proteomes" id="UP000271227"/>
    </source>
</evidence>
<dbReference type="GO" id="GO:0008168">
    <property type="term" value="F:methyltransferase activity"/>
    <property type="evidence" value="ECO:0007669"/>
    <property type="project" value="UniProtKB-KW"/>
</dbReference>
<dbReference type="PANTHER" id="PTHR43464:SF19">
    <property type="entry name" value="UBIQUINONE BIOSYNTHESIS O-METHYLTRANSFERASE, MITOCHONDRIAL"/>
    <property type="match status" value="1"/>
</dbReference>
<sequence length="238" mass="25469">QPASTSSQEISSPQSQSLQHAFGSEIMSPQPSHQGRLCVSEDISPEDTSNGYDAIAEQFMHHRLRSSVGLATIRTWAASLPRGGAVLDVGAGSGEPLTAALIEAGFDVAAVDASPAMVAAFRRRFPDVAIACEPAERSRFFDRAFDGVLAIGLVFLLPGDSQRNLVHRMAATLKPGGRLLFSAPRQVCVWDDLLTGRPSSSLGADAYRRIVDGAGLRLVGEHVDEGENHYYEARKNPA</sequence>
<evidence type="ECO:0000259" key="5">
    <source>
        <dbReference type="Pfam" id="PF13649"/>
    </source>
</evidence>
<dbReference type="CDD" id="cd02440">
    <property type="entry name" value="AdoMet_MTases"/>
    <property type="match status" value="1"/>
</dbReference>
<organism evidence="6 7">
    <name type="scientific">Eilatimonas milleporae</name>
    <dbReference type="NCBI Taxonomy" id="911205"/>
    <lineage>
        <taxon>Bacteria</taxon>
        <taxon>Pseudomonadati</taxon>
        <taxon>Pseudomonadota</taxon>
        <taxon>Alphaproteobacteria</taxon>
        <taxon>Kordiimonadales</taxon>
        <taxon>Kordiimonadaceae</taxon>
        <taxon>Eilatimonas</taxon>
    </lineage>
</organism>
<feature type="compositionally biased region" description="Low complexity" evidence="4">
    <location>
        <begin position="1"/>
        <end position="19"/>
    </location>
</feature>
<feature type="domain" description="Methyltransferase" evidence="5">
    <location>
        <begin position="86"/>
        <end position="177"/>
    </location>
</feature>
<dbReference type="SUPFAM" id="SSF53335">
    <property type="entry name" value="S-adenosyl-L-methionine-dependent methyltransferases"/>
    <property type="match status" value="1"/>
</dbReference>
<comment type="caution">
    <text evidence="6">The sequence shown here is derived from an EMBL/GenBank/DDBJ whole genome shotgun (WGS) entry which is preliminary data.</text>
</comment>
<feature type="region of interest" description="Disordered" evidence="4">
    <location>
        <begin position="1"/>
        <end position="43"/>
    </location>
</feature>
<dbReference type="Pfam" id="PF13649">
    <property type="entry name" value="Methyltransf_25"/>
    <property type="match status" value="1"/>
</dbReference>
<evidence type="ECO:0000313" key="6">
    <source>
        <dbReference type="EMBL" id="RMB08375.1"/>
    </source>
</evidence>
<dbReference type="Gene3D" id="3.40.50.150">
    <property type="entry name" value="Vaccinia Virus protein VP39"/>
    <property type="match status" value="1"/>
</dbReference>
<gene>
    <name evidence="6" type="ORF">BXY39_1008</name>
</gene>
<accession>A0A3M0CHS1</accession>
<keyword evidence="6" id="KW-0830">Ubiquinone</keyword>
<evidence type="ECO:0000256" key="2">
    <source>
        <dbReference type="ARBA" id="ARBA00022679"/>
    </source>
</evidence>
<dbReference type="GO" id="GO:0032259">
    <property type="term" value="P:methylation"/>
    <property type="evidence" value="ECO:0007669"/>
    <property type="project" value="UniProtKB-KW"/>
</dbReference>
<protein>
    <submittedName>
        <fullName evidence="6">Ubiquinone/menaquinone biosynthesis C-methylase UbiE</fullName>
    </submittedName>
</protein>
<keyword evidence="2" id="KW-0808">Transferase</keyword>
<proteinExistence type="predicted"/>
<keyword evidence="1 6" id="KW-0489">Methyltransferase</keyword>
<name>A0A3M0CHS1_9PROT</name>
<keyword evidence="7" id="KW-1185">Reference proteome</keyword>
<feature type="non-terminal residue" evidence="6">
    <location>
        <position position="1"/>
    </location>
</feature>
<keyword evidence="3" id="KW-0949">S-adenosyl-L-methionine</keyword>
<dbReference type="Proteomes" id="UP000271227">
    <property type="component" value="Unassembled WGS sequence"/>
</dbReference>
<reference evidence="6 7" key="1">
    <citation type="submission" date="2018-10" db="EMBL/GenBank/DDBJ databases">
        <title>Genomic Encyclopedia of Archaeal and Bacterial Type Strains, Phase II (KMG-II): from individual species to whole genera.</title>
        <authorList>
            <person name="Goeker M."/>
        </authorList>
    </citation>
    <scope>NUCLEOTIDE SEQUENCE [LARGE SCALE GENOMIC DNA]</scope>
    <source>
        <strain evidence="6 7">DSM 25217</strain>
    </source>
</reference>
<dbReference type="AlphaFoldDB" id="A0A3M0CHS1"/>
<dbReference type="EMBL" id="REFR01000010">
    <property type="protein sequence ID" value="RMB08375.1"/>
    <property type="molecule type" value="Genomic_DNA"/>
</dbReference>
<evidence type="ECO:0000256" key="1">
    <source>
        <dbReference type="ARBA" id="ARBA00022603"/>
    </source>
</evidence>
<evidence type="ECO:0000256" key="4">
    <source>
        <dbReference type="SAM" id="MobiDB-lite"/>
    </source>
</evidence>
<dbReference type="PANTHER" id="PTHR43464">
    <property type="entry name" value="METHYLTRANSFERASE"/>
    <property type="match status" value="1"/>
</dbReference>
<dbReference type="InterPro" id="IPR041698">
    <property type="entry name" value="Methyltransf_25"/>
</dbReference>
<evidence type="ECO:0000256" key="3">
    <source>
        <dbReference type="ARBA" id="ARBA00022691"/>
    </source>
</evidence>